<accession>A0A5B0MIL3</accession>
<evidence type="ECO:0000313" key="2">
    <source>
        <dbReference type="EMBL" id="KAA1075894.1"/>
    </source>
</evidence>
<comment type="caution">
    <text evidence="2">The sequence shown here is derived from an EMBL/GenBank/DDBJ whole genome shotgun (WGS) entry which is preliminary data.</text>
</comment>
<dbReference type="Proteomes" id="UP000324748">
    <property type="component" value="Unassembled WGS sequence"/>
</dbReference>
<dbReference type="EMBL" id="VSWC01000092">
    <property type="protein sequence ID" value="KAA1091246.1"/>
    <property type="molecule type" value="Genomic_DNA"/>
</dbReference>
<organism evidence="2 5">
    <name type="scientific">Puccinia graminis f. sp. tritici</name>
    <dbReference type="NCBI Taxonomy" id="56615"/>
    <lineage>
        <taxon>Eukaryota</taxon>
        <taxon>Fungi</taxon>
        <taxon>Dikarya</taxon>
        <taxon>Basidiomycota</taxon>
        <taxon>Pucciniomycotina</taxon>
        <taxon>Pucciniomycetes</taxon>
        <taxon>Pucciniales</taxon>
        <taxon>Pucciniaceae</taxon>
        <taxon>Puccinia</taxon>
    </lineage>
</organism>
<dbReference type="Proteomes" id="UP000325313">
    <property type="component" value="Unassembled WGS sequence"/>
</dbReference>
<evidence type="ECO:0000313" key="3">
    <source>
        <dbReference type="EMBL" id="KAA1091246.1"/>
    </source>
</evidence>
<keyword evidence="1" id="KW-0732">Signal</keyword>
<protein>
    <recommendedName>
        <fullName evidence="6">Secreted protein</fullName>
    </recommendedName>
</protein>
<feature type="chain" id="PRO_5036366151" description="Secreted protein" evidence="1">
    <location>
        <begin position="22"/>
        <end position="65"/>
    </location>
</feature>
<feature type="signal peptide" evidence="1">
    <location>
        <begin position="1"/>
        <end position="21"/>
    </location>
</feature>
<dbReference type="AlphaFoldDB" id="A0A5B0MIL3"/>
<name>A0A5B0MIL3_PUCGR</name>
<evidence type="ECO:0000313" key="5">
    <source>
        <dbReference type="Proteomes" id="UP000325313"/>
    </source>
</evidence>
<sequence length="65" mass="7113">MLGCTVATSTLFALSVSRSHSSPPYPGPQVIPRSWFFEVSSVFNLSCLHPFNECNGRLKPLSASR</sequence>
<keyword evidence="4" id="KW-1185">Reference proteome</keyword>
<dbReference type="EMBL" id="VDEP01000471">
    <property type="protein sequence ID" value="KAA1075894.1"/>
    <property type="molecule type" value="Genomic_DNA"/>
</dbReference>
<evidence type="ECO:0008006" key="6">
    <source>
        <dbReference type="Google" id="ProtNLM"/>
    </source>
</evidence>
<evidence type="ECO:0000256" key="1">
    <source>
        <dbReference type="SAM" id="SignalP"/>
    </source>
</evidence>
<gene>
    <name evidence="3" type="ORF">PGT21_029503</name>
    <name evidence="2" type="ORF">PGTUg99_026663</name>
</gene>
<proteinExistence type="predicted"/>
<evidence type="ECO:0000313" key="4">
    <source>
        <dbReference type="Proteomes" id="UP000324748"/>
    </source>
</evidence>
<reference evidence="4 5" key="1">
    <citation type="submission" date="2019-05" db="EMBL/GenBank/DDBJ databases">
        <title>Emergence of the Ug99 lineage of the wheat stem rust pathogen through somatic hybridization.</title>
        <authorList>
            <person name="Li F."/>
            <person name="Upadhyaya N.M."/>
            <person name="Sperschneider J."/>
            <person name="Matny O."/>
            <person name="Nguyen-Phuc H."/>
            <person name="Mago R."/>
            <person name="Raley C."/>
            <person name="Miller M.E."/>
            <person name="Silverstein K.A.T."/>
            <person name="Henningsen E."/>
            <person name="Hirsch C.D."/>
            <person name="Visser B."/>
            <person name="Pretorius Z.A."/>
            <person name="Steffenson B.J."/>
            <person name="Schwessinger B."/>
            <person name="Dodds P.N."/>
            <person name="Figueroa M."/>
        </authorList>
    </citation>
    <scope>NUCLEOTIDE SEQUENCE [LARGE SCALE GENOMIC DNA]</scope>
    <source>
        <strain evidence="3">21-0</strain>
        <strain evidence="2 5">Ug99</strain>
    </source>
</reference>